<name>H5V2L9_ATLHE</name>
<reference evidence="1 2" key="1">
    <citation type="submission" date="2012-02" db="EMBL/GenBank/DDBJ databases">
        <title>Whole genome shotgun sequence of Escherichia hermannii NBRC 105704.</title>
        <authorList>
            <person name="Yoshida I."/>
            <person name="Hosoyama A."/>
            <person name="Tsuchikane K."/>
            <person name="Katsumata H."/>
            <person name="Yamazaki S."/>
            <person name="Fujita N."/>
        </authorList>
    </citation>
    <scope>NUCLEOTIDE SEQUENCE [LARGE SCALE GENOMIC DNA]</scope>
    <source>
        <strain evidence="1 2">NBRC 105704</strain>
    </source>
</reference>
<evidence type="ECO:0000313" key="1">
    <source>
        <dbReference type="EMBL" id="GAB52227.1"/>
    </source>
</evidence>
<dbReference type="EMBL" id="BAFF01000005">
    <property type="protein sequence ID" value="GAB52227.1"/>
    <property type="molecule type" value="Genomic_DNA"/>
</dbReference>
<dbReference type="AlphaFoldDB" id="H5V2L9"/>
<protein>
    <recommendedName>
        <fullName evidence="3">Uracil-DNA glycosylase-like domain-containing protein</fullName>
    </recommendedName>
</protein>
<accession>H5V2L9</accession>
<proteinExistence type="predicted"/>
<sequence>MTVNKSNVRFVPWVGPDYERGFCGLRILLVCESHYAGKQHERPTVTPEIVKALALGERHPRATGKLPRHKHFTLIMSAVQNVRQRFSNTQRREFWNSVAYYNYLQEFLQGSRVAPPAGVWQRSEKAFTEVLAVLAPDLIICFSLRNGNRVRSLAGNVPVAVVNHPSSRFTYSKVNPIIARHIELAQVQKAQAPEFFRSVLFNRWLEDTASALPTPGSLLSEQDKIALLAERKESMAALDDVLLM</sequence>
<dbReference type="Proteomes" id="UP000010297">
    <property type="component" value="Unassembled WGS sequence"/>
</dbReference>
<comment type="caution">
    <text evidence="1">The sequence shown here is derived from an EMBL/GenBank/DDBJ whole genome shotgun (WGS) entry which is preliminary data.</text>
</comment>
<gene>
    <name evidence="1" type="ORF">EH105704_05_02340</name>
</gene>
<evidence type="ECO:0008006" key="3">
    <source>
        <dbReference type="Google" id="ProtNLM"/>
    </source>
</evidence>
<organism evidence="1 2">
    <name type="scientific">Atlantibacter hermannii NBRC 105704</name>
    <dbReference type="NCBI Taxonomy" id="1115512"/>
    <lineage>
        <taxon>Bacteria</taxon>
        <taxon>Pseudomonadati</taxon>
        <taxon>Pseudomonadota</taxon>
        <taxon>Gammaproteobacteria</taxon>
        <taxon>Enterobacterales</taxon>
        <taxon>Enterobacteriaceae</taxon>
        <taxon>Atlantibacter</taxon>
    </lineage>
</organism>
<evidence type="ECO:0000313" key="2">
    <source>
        <dbReference type="Proteomes" id="UP000010297"/>
    </source>
</evidence>
<keyword evidence="2" id="KW-1185">Reference proteome</keyword>
<dbReference type="eggNOG" id="COG1573">
    <property type="taxonomic scope" value="Bacteria"/>
</dbReference>